<dbReference type="AlphaFoldDB" id="A0A6C0HK02"/>
<accession>A0A6C0HK02</accession>
<protein>
    <submittedName>
        <fullName evidence="1">Uncharacterized protein</fullName>
    </submittedName>
</protein>
<sequence>MSQTPSPYVGDYPFQHVEGNLFPPVCLKTHWDPTEMLRHILPQQSVQLPLAFRPWTKVCKQYVTSAPAESAPMPPKDMVFPTGGAFYPPGRYAASIDKESVLRTLNCPLDSSCPTSQYIPSPDSNMYVAGSTVPDRKPMSNSFVSELSFPQALLRVDTTTCRSANDNAYFQRSGRLFNNPTKQDRYGADKFYAHKDGLPQGQPMPHGGVHMPQPTASAVTGRHGSFPNPTGGAAQAQAMTQGKKEAYVKGTLRPTEFDTYILGTSTAGSAARVW</sequence>
<proteinExistence type="predicted"/>
<reference evidence="1" key="1">
    <citation type="journal article" date="2020" name="Nature">
        <title>Giant virus diversity and host interactions through global metagenomics.</title>
        <authorList>
            <person name="Schulz F."/>
            <person name="Roux S."/>
            <person name="Paez-Espino D."/>
            <person name="Jungbluth S."/>
            <person name="Walsh D.A."/>
            <person name="Denef V.J."/>
            <person name="McMahon K.D."/>
            <person name="Konstantinidis K.T."/>
            <person name="Eloe-Fadrosh E.A."/>
            <person name="Kyrpides N.C."/>
            <person name="Woyke T."/>
        </authorList>
    </citation>
    <scope>NUCLEOTIDE SEQUENCE</scope>
    <source>
        <strain evidence="1">GVMAG-M-3300023184-121</strain>
    </source>
</reference>
<organism evidence="1">
    <name type="scientific">viral metagenome</name>
    <dbReference type="NCBI Taxonomy" id="1070528"/>
    <lineage>
        <taxon>unclassified sequences</taxon>
        <taxon>metagenomes</taxon>
        <taxon>organismal metagenomes</taxon>
    </lineage>
</organism>
<name>A0A6C0HK02_9ZZZZ</name>
<evidence type="ECO:0000313" key="1">
    <source>
        <dbReference type="EMBL" id="QHT80819.1"/>
    </source>
</evidence>
<dbReference type="EMBL" id="MN739974">
    <property type="protein sequence ID" value="QHT80819.1"/>
    <property type="molecule type" value="Genomic_DNA"/>
</dbReference>